<dbReference type="SUPFAM" id="SSF52540">
    <property type="entry name" value="P-loop containing nucleoside triphosphate hydrolases"/>
    <property type="match status" value="1"/>
</dbReference>
<dbReference type="EMBL" id="BGZK01000118">
    <property type="protein sequence ID" value="GBP20424.1"/>
    <property type="molecule type" value="Genomic_DNA"/>
</dbReference>
<dbReference type="GO" id="GO:0016747">
    <property type="term" value="F:acyltransferase activity, transferring groups other than amino-acyl groups"/>
    <property type="evidence" value="ECO:0007669"/>
    <property type="project" value="InterPro"/>
</dbReference>
<dbReference type="InterPro" id="IPR010285">
    <property type="entry name" value="DNA_helicase_pif1-like_DEAD"/>
</dbReference>
<protein>
    <recommendedName>
        <fullName evidence="1">ATP-dependent DNA helicase</fullName>
        <ecNumber evidence="1">5.6.2.3</ecNumber>
    </recommendedName>
</protein>
<dbReference type="GO" id="GO:0000723">
    <property type="term" value="P:telomere maintenance"/>
    <property type="evidence" value="ECO:0007669"/>
    <property type="project" value="InterPro"/>
</dbReference>
<evidence type="ECO:0000313" key="5">
    <source>
        <dbReference type="Proteomes" id="UP000299102"/>
    </source>
</evidence>
<comment type="caution">
    <text evidence="4">The sequence shown here is derived from an EMBL/GenBank/DDBJ whole genome shotgun (WGS) entry which is preliminary data.</text>
</comment>
<keyword evidence="1" id="KW-0233">DNA recombination</keyword>
<feature type="transmembrane region" description="Helical" evidence="2">
    <location>
        <begin position="452"/>
        <end position="478"/>
    </location>
</feature>
<reference evidence="4 5" key="1">
    <citation type="journal article" date="2019" name="Commun. Biol.">
        <title>The bagworm genome reveals a unique fibroin gene that provides high tensile strength.</title>
        <authorList>
            <person name="Kono N."/>
            <person name="Nakamura H."/>
            <person name="Ohtoshi R."/>
            <person name="Tomita M."/>
            <person name="Numata K."/>
            <person name="Arakawa K."/>
        </authorList>
    </citation>
    <scope>NUCLEOTIDE SEQUENCE [LARGE SCALE GENOMIC DNA]</scope>
</reference>
<keyword evidence="1" id="KW-0067">ATP-binding</keyword>
<keyword evidence="2" id="KW-0812">Transmembrane</keyword>
<dbReference type="SMART" id="SM00703">
    <property type="entry name" value="NRF"/>
    <property type="match status" value="1"/>
</dbReference>
<feature type="transmembrane region" description="Helical" evidence="2">
    <location>
        <begin position="851"/>
        <end position="874"/>
    </location>
</feature>
<dbReference type="GO" id="GO:0006281">
    <property type="term" value="P:DNA repair"/>
    <property type="evidence" value="ECO:0007669"/>
    <property type="project" value="UniProtKB-KW"/>
</dbReference>
<dbReference type="Pfam" id="PF05970">
    <property type="entry name" value="PIF1"/>
    <property type="match status" value="1"/>
</dbReference>
<dbReference type="GO" id="GO:0043139">
    <property type="term" value="F:5'-3' DNA helicase activity"/>
    <property type="evidence" value="ECO:0007669"/>
    <property type="project" value="UniProtKB-EC"/>
</dbReference>
<dbReference type="Pfam" id="PF21530">
    <property type="entry name" value="Pif1_2B_dom"/>
    <property type="match status" value="1"/>
</dbReference>
<keyword evidence="1" id="KW-0547">Nucleotide-binding</keyword>
<evidence type="ECO:0000256" key="1">
    <source>
        <dbReference type="RuleBase" id="RU363044"/>
    </source>
</evidence>
<dbReference type="Pfam" id="PF01757">
    <property type="entry name" value="Acyl_transf_3"/>
    <property type="match status" value="1"/>
</dbReference>
<evidence type="ECO:0000256" key="2">
    <source>
        <dbReference type="SAM" id="Phobius"/>
    </source>
</evidence>
<feature type="transmembrane region" description="Helical" evidence="2">
    <location>
        <begin position="772"/>
        <end position="793"/>
    </location>
</feature>
<dbReference type="PANTHER" id="PTHR11161">
    <property type="entry name" value="O-ACYLTRANSFERASE"/>
    <property type="match status" value="1"/>
</dbReference>
<evidence type="ECO:0000313" key="4">
    <source>
        <dbReference type="EMBL" id="GBP20424.1"/>
    </source>
</evidence>
<feature type="transmembrane region" description="Helical" evidence="2">
    <location>
        <begin position="663"/>
        <end position="683"/>
    </location>
</feature>
<comment type="catalytic activity">
    <reaction evidence="1">
        <text>ATP + H2O = ADP + phosphate + H(+)</text>
        <dbReference type="Rhea" id="RHEA:13065"/>
        <dbReference type="ChEBI" id="CHEBI:15377"/>
        <dbReference type="ChEBI" id="CHEBI:15378"/>
        <dbReference type="ChEBI" id="CHEBI:30616"/>
        <dbReference type="ChEBI" id="CHEBI:43474"/>
        <dbReference type="ChEBI" id="CHEBI:456216"/>
        <dbReference type="EC" id="5.6.2.3"/>
    </reaction>
</comment>
<dbReference type="GO" id="GO:0006310">
    <property type="term" value="P:DNA recombination"/>
    <property type="evidence" value="ECO:0007669"/>
    <property type="project" value="UniProtKB-KW"/>
</dbReference>
<gene>
    <name evidence="4" type="primary">nrf-6</name>
    <name evidence="4" type="ORF">EVAR_14673_1</name>
</gene>
<feature type="transmembrane region" description="Helical" evidence="2">
    <location>
        <begin position="695"/>
        <end position="715"/>
    </location>
</feature>
<dbReference type="OrthoDB" id="118951at2759"/>
<feature type="transmembrane region" description="Helical" evidence="2">
    <location>
        <begin position="556"/>
        <end position="580"/>
    </location>
</feature>
<keyword evidence="1" id="KW-0378">Hydrolase</keyword>
<dbReference type="GO" id="GO:0016887">
    <property type="term" value="F:ATP hydrolysis activity"/>
    <property type="evidence" value="ECO:0007669"/>
    <property type="project" value="RHEA"/>
</dbReference>
<dbReference type="Pfam" id="PF20146">
    <property type="entry name" value="NRF"/>
    <property type="match status" value="1"/>
</dbReference>
<organism evidence="4 5">
    <name type="scientific">Eumeta variegata</name>
    <name type="common">Bagworm moth</name>
    <name type="synonym">Eumeta japonica</name>
    <dbReference type="NCBI Taxonomy" id="151549"/>
    <lineage>
        <taxon>Eukaryota</taxon>
        <taxon>Metazoa</taxon>
        <taxon>Ecdysozoa</taxon>
        <taxon>Arthropoda</taxon>
        <taxon>Hexapoda</taxon>
        <taxon>Insecta</taxon>
        <taxon>Pterygota</taxon>
        <taxon>Neoptera</taxon>
        <taxon>Endopterygota</taxon>
        <taxon>Lepidoptera</taxon>
        <taxon>Glossata</taxon>
        <taxon>Ditrysia</taxon>
        <taxon>Tineoidea</taxon>
        <taxon>Psychidae</taxon>
        <taxon>Oiketicinae</taxon>
        <taxon>Eumeta</taxon>
    </lineage>
</organism>
<evidence type="ECO:0000259" key="3">
    <source>
        <dbReference type="SMART" id="SM00703"/>
    </source>
</evidence>
<dbReference type="InterPro" id="IPR002656">
    <property type="entry name" value="Acyl_transf_3_dom"/>
</dbReference>
<dbReference type="Gene3D" id="3.40.50.300">
    <property type="entry name" value="P-loop containing nucleotide triphosphate hydrolases"/>
    <property type="match status" value="1"/>
</dbReference>
<dbReference type="InterPro" id="IPR006621">
    <property type="entry name" value="Nose-resist-to-fluoxetine_N"/>
</dbReference>
<dbReference type="GO" id="GO:0005524">
    <property type="term" value="F:ATP binding"/>
    <property type="evidence" value="ECO:0007669"/>
    <property type="project" value="UniProtKB-KW"/>
</dbReference>
<dbReference type="Proteomes" id="UP000299102">
    <property type="component" value="Unassembled WGS sequence"/>
</dbReference>
<dbReference type="InterPro" id="IPR027417">
    <property type="entry name" value="P-loop_NTPase"/>
</dbReference>
<proteinExistence type="inferred from homology"/>
<keyword evidence="2" id="KW-0472">Membrane</keyword>
<keyword evidence="1" id="KW-0227">DNA damage</keyword>
<keyword evidence="2" id="KW-1133">Transmembrane helix</keyword>
<feature type="domain" description="Nose resistant-to-fluoxetine protein N-terminal" evidence="3">
    <location>
        <begin position="281"/>
        <end position="441"/>
    </location>
</feature>
<dbReference type="AlphaFoldDB" id="A0A4C1U2Y7"/>
<dbReference type="InterPro" id="IPR049163">
    <property type="entry name" value="Pif1-like_2B_dom"/>
</dbReference>
<dbReference type="EC" id="5.6.2.3" evidence="1"/>
<feature type="transmembrane region" description="Helical" evidence="2">
    <location>
        <begin position="601"/>
        <end position="623"/>
    </location>
</feature>
<comment type="cofactor">
    <cofactor evidence="1">
        <name>Mg(2+)</name>
        <dbReference type="ChEBI" id="CHEBI:18420"/>
    </cofactor>
</comment>
<feature type="transmembrane region" description="Helical" evidence="2">
    <location>
        <begin position="813"/>
        <end position="830"/>
    </location>
</feature>
<dbReference type="PANTHER" id="PTHR11161:SF0">
    <property type="entry name" value="O-ACYLTRANSFERASE LIKE PROTEIN"/>
    <property type="match status" value="1"/>
</dbReference>
<keyword evidence="1" id="KW-0234">DNA repair</keyword>
<accession>A0A4C1U2Y7</accession>
<feature type="transmembrane region" description="Helical" evidence="2">
    <location>
        <begin position="744"/>
        <end position="760"/>
    </location>
</feature>
<keyword evidence="1" id="KW-0347">Helicase</keyword>
<feature type="transmembrane region" description="Helical" evidence="2">
    <location>
        <begin position="880"/>
        <end position="901"/>
    </location>
</feature>
<name>A0A4C1U2Y7_EUMVA</name>
<dbReference type="InterPro" id="IPR052728">
    <property type="entry name" value="O2_lipid_transport_reg"/>
</dbReference>
<sequence length="946" mass="106062">MKVVNDGTGGFFFLDAPSGTGKTFLISLILATIRSQNGIALALASSGIAATLLEGGRTAHSALKLPLNMQINDTPTCNLSRNSAMAKVLQQCRLIVWDECTMAHKKSLEADRKSLDRTLQDLRKNQNRFGSAVLLLAVTNQDDIVNYPTEFLNLPELPGLPPHNLQLKIGSVIIMLRNINQPRLCNGTRLALCNLSYDKTQHPYISKAPLGSRLNTCRSLNETYIADKASIHIVKAFGFLKLQTENCNANFDNNVNALRNKDLSPQRNLFDQDLYDDSLDPDLCDKQLSLILANTTFALPFLDAGFRLPRGILEGNLMDLGNYHQCLAIRQSIEDTTIEGKYCSIKIPLNQEINLPEFPTFPEIPIIPPELQYKIDEYERIKKEIHTLTHANGPNFRTSDVPMLSSMAVTVALCIPKACSTHQALSAVAASLDFTEDYCRLPGDKPIAPVDYVAICVFSVIGALVLFSTCYDLLYVFLYKKDPKEKSTLYSSFSVYTNTQRLLTFKAGADSLDCLDGIRAISIIWVIVGHTYGTALEFPVQNLLRILEWIQSYGSLWIMAAPLSVDTFFMMSGLLCVYTVAKKGTRRSFLKNLPLFYLHRYLRMFPLLAAAILLQASLAHHVADGPFWSTVAREVDSCRQSWWIALLHLQNYVSGPVCIGQTWYLSVDMQLYWISPLVLVWLCAPSRGGGRRAGWCAVTSAVLTSLLAATIYCFLNDFPSHPLSNINNAARYTEDYYVNTLTRAPPFFIGMVFGYALHLWRDTKIEISKILVGILWTLAGALTSFAVFVHYPILQSDYENQIFDNFLNSYMRSFWAIGVGWLVFACKHGYGGPINWFLSLRLWKLPARLSYAMYLLHMSAMFINNSMQLSPFYFTQWNLIFTFFADMVLAILLAVILTLAVDAPFSTLQKMLFEGGANKSNQSSPLQNNNVQIVDVCKDQDLESNK</sequence>
<keyword evidence="5" id="KW-1185">Reference proteome</keyword>
<comment type="similarity">
    <text evidence="1">Belongs to the helicase family.</text>
</comment>
<feature type="transmembrane region" description="Helical" evidence="2">
    <location>
        <begin position="518"/>
        <end position="536"/>
    </location>
</feature>